<feature type="region of interest" description="Disordered" evidence="1">
    <location>
        <begin position="29"/>
        <end position="56"/>
    </location>
</feature>
<dbReference type="Proteomes" id="UP001054902">
    <property type="component" value="Unassembled WGS sequence"/>
</dbReference>
<name>A0AAD3GZZ4_9STRA</name>
<dbReference type="EMBL" id="BLLK01000020">
    <property type="protein sequence ID" value="GFH45063.1"/>
    <property type="molecule type" value="Genomic_DNA"/>
</dbReference>
<accession>A0AAD3GZZ4</accession>
<evidence type="ECO:0000313" key="2">
    <source>
        <dbReference type="EMBL" id="GFH45063.1"/>
    </source>
</evidence>
<keyword evidence="3" id="KW-1185">Reference proteome</keyword>
<sequence>MICKGESAVMVCTQEPRSVSELEGTLLDPNATIEMKDNSHDRRPQTASTRNSDSQTSILYQEQSVSVLNSFKDVLILSNMAAATDDDKKASPSDFFQYSESIIERDDDESSLPENINSNQLIHRLSKPRKQFIKDMELNDNTPQAHAISISEKAKLGSEVGRAIALKERELTIAASRDAKAKPWHEKSRIETASKIARQRSREGFNLMNKNLFSSSEEQAESSTYYTTPMALLERIGRNKQSQDRSFIKKGSWTYGP</sequence>
<organism evidence="2 3">
    <name type="scientific">Chaetoceros tenuissimus</name>
    <dbReference type="NCBI Taxonomy" id="426638"/>
    <lineage>
        <taxon>Eukaryota</taxon>
        <taxon>Sar</taxon>
        <taxon>Stramenopiles</taxon>
        <taxon>Ochrophyta</taxon>
        <taxon>Bacillariophyta</taxon>
        <taxon>Coscinodiscophyceae</taxon>
        <taxon>Chaetocerotophycidae</taxon>
        <taxon>Chaetocerotales</taxon>
        <taxon>Chaetocerotaceae</taxon>
        <taxon>Chaetoceros</taxon>
    </lineage>
</organism>
<evidence type="ECO:0000256" key="1">
    <source>
        <dbReference type="SAM" id="MobiDB-lite"/>
    </source>
</evidence>
<proteinExistence type="predicted"/>
<evidence type="ECO:0000313" key="3">
    <source>
        <dbReference type="Proteomes" id="UP001054902"/>
    </source>
</evidence>
<feature type="compositionally biased region" description="Polar residues" evidence="1">
    <location>
        <begin position="45"/>
        <end position="56"/>
    </location>
</feature>
<feature type="region of interest" description="Disordered" evidence="1">
    <location>
        <begin position="237"/>
        <end position="257"/>
    </location>
</feature>
<reference evidence="2 3" key="1">
    <citation type="journal article" date="2021" name="Sci. Rep.">
        <title>The genome of the diatom Chaetoceros tenuissimus carries an ancient integrated fragment of an extant virus.</title>
        <authorList>
            <person name="Hongo Y."/>
            <person name="Kimura K."/>
            <person name="Takaki Y."/>
            <person name="Yoshida Y."/>
            <person name="Baba S."/>
            <person name="Kobayashi G."/>
            <person name="Nagasaki K."/>
            <person name="Hano T."/>
            <person name="Tomaru Y."/>
        </authorList>
    </citation>
    <scope>NUCLEOTIDE SEQUENCE [LARGE SCALE GENOMIC DNA]</scope>
    <source>
        <strain evidence="2 3">NIES-3715</strain>
    </source>
</reference>
<protein>
    <submittedName>
        <fullName evidence="2">Uncharacterized protein</fullName>
    </submittedName>
</protein>
<feature type="compositionally biased region" description="Basic and acidic residues" evidence="1">
    <location>
        <begin position="237"/>
        <end position="247"/>
    </location>
</feature>
<dbReference type="AlphaFoldDB" id="A0AAD3GZZ4"/>
<comment type="caution">
    <text evidence="2">The sequence shown here is derived from an EMBL/GenBank/DDBJ whole genome shotgun (WGS) entry which is preliminary data.</text>
</comment>
<gene>
    <name evidence="2" type="ORF">CTEN210_01537</name>
</gene>
<feature type="compositionally biased region" description="Basic and acidic residues" evidence="1">
    <location>
        <begin position="34"/>
        <end position="44"/>
    </location>
</feature>